<proteinExistence type="inferred from homology"/>
<comment type="pathway">
    <text evidence="2">Carbohydrate biosynthesis; gluconeogenesis.</text>
</comment>
<reference evidence="3 4" key="1">
    <citation type="submission" date="2019-08" db="EMBL/GenBank/DDBJ databases">
        <title>Bioinformatics analysis of the strain L3 and L5.</title>
        <authorList>
            <person name="Li X."/>
        </authorList>
    </citation>
    <scope>NUCLEOTIDE SEQUENCE [LARGE SCALE GENOMIC DNA]</scope>
    <source>
        <strain evidence="3 4">L3</strain>
    </source>
</reference>
<dbReference type="PANTHER" id="PTHR21139">
    <property type="entry name" value="TRIOSEPHOSPHATE ISOMERASE"/>
    <property type="match status" value="1"/>
</dbReference>
<keyword evidence="1 2" id="KW-0413">Isomerase</keyword>
<accession>A0A640W9D4</accession>
<dbReference type="InterPro" id="IPR035990">
    <property type="entry name" value="TIM_sf"/>
</dbReference>
<dbReference type="InterPro" id="IPR000652">
    <property type="entry name" value="Triosephosphate_isomerase"/>
</dbReference>
<keyword evidence="2" id="KW-0312">Gluconeogenesis</keyword>
<dbReference type="GO" id="GO:0005829">
    <property type="term" value="C:cytosol"/>
    <property type="evidence" value="ECO:0007669"/>
    <property type="project" value="TreeGrafter"/>
</dbReference>
<dbReference type="RefSeq" id="WP_149437479.1">
    <property type="nucleotide sequence ID" value="NZ_VTPX01000018.1"/>
</dbReference>
<dbReference type="UniPathway" id="UPA00109">
    <property type="reaction ID" value="UER00189"/>
</dbReference>
<organism evidence="3 4">
    <name type="scientific">Salinicola corii</name>
    <dbReference type="NCBI Taxonomy" id="2606937"/>
    <lineage>
        <taxon>Bacteria</taxon>
        <taxon>Pseudomonadati</taxon>
        <taxon>Pseudomonadota</taxon>
        <taxon>Gammaproteobacteria</taxon>
        <taxon>Oceanospirillales</taxon>
        <taxon>Halomonadaceae</taxon>
        <taxon>Salinicola</taxon>
    </lineage>
</organism>
<dbReference type="CDD" id="cd00311">
    <property type="entry name" value="TIM"/>
    <property type="match status" value="1"/>
</dbReference>
<dbReference type="PROSITE" id="PS51440">
    <property type="entry name" value="TIM_2"/>
    <property type="match status" value="1"/>
</dbReference>
<protein>
    <recommendedName>
        <fullName evidence="2">Triosephosphate isomerase</fullName>
        <ecNumber evidence="2">5.3.1.1</ecNumber>
    </recommendedName>
</protein>
<dbReference type="PANTHER" id="PTHR21139:SF2">
    <property type="entry name" value="TRIOSEPHOSPHATE ISOMERASE"/>
    <property type="match status" value="1"/>
</dbReference>
<keyword evidence="4" id="KW-1185">Reference proteome</keyword>
<dbReference type="EMBL" id="VTPX01000018">
    <property type="protein sequence ID" value="KAA0015680.1"/>
    <property type="molecule type" value="Genomic_DNA"/>
</dbReference>
<dbReference type="UniPathway" id="UPA00138"/>
<evidence type="ECO:0000256" key="1">
    <source>
        <dbReference type="ARBA" id="ARBA00023235"/>
    </source>
</evidence>
<dbReference type="Proteomes" id="UP000466024">
    <property type="component" value="Unassembled WGS sequence"/>
</dbReference>
<comment type="subcellular location">
    <subcellularLocation>
        <location evidence="2">Cytoplasm</location>
    </subcellularLocation>
</comment>
<keyword evidence="2" id="KW-0963">Cytoplasm</keyword>
<dbReference type="GO" id="GO:0006094">
    <property type="term" value="P:gluconeogenesis"/>
    <property type="evidence" value="ECO:0007669"/>
    <property type="project" value="UniProtKB-UniPathway"/>
</dbReference>
<dbReference type="Gene3D" id="3.20.20.70">
    <property type="entry name" value="Aldolase class I"/>
    <property type="match status" value="1"/>
</dbReference>
<dbReference type="GO" id="GO:0004807">
    <property type="term" value="F:triose-phosphate isomerase activity"/>
    <property type="evidence" value="ECO:0007669"/>
    <property type="project" value="UniProtKB-EC"/>
</dbReference>
<dbReference type="AlphaFoldDB" id="A0A640W9D4"/>
<comment type="subunit">
    <text evidence="2">Homodimer.</text>
</comment>
<dbReference type="GO" id="GO:0046166">
    <property type="term" value="P:glyceraldehyde-3-phosphate biosynthetic process"/>
    <property type="evidence" value="ECO:0007669"/>
    <property type="project" value="TreeGrafter"/>
</dbReference>
<evidence type="ECO:0000256" key="2">
    <source>
        <dbReference type="RuleBase" id="RU363013"/>
    </source>
</evidence>
<evidence type="ECO:0000313" key="4">
    <source>
        <dbReference type="Proteomes" id="UP000466024"/>
    </source>
</evidence>
<comment type="similarity">
    <text evidence="2">Belongs to the triosephosphate isomerase family.</text>
</comment>
<dbReference type="InterPro" id="IPR013785">
    <property type="entry name" value="Aldolase_TIM"/>
</dbReference>
<comment type="pathway">
    <text evidence="2">Carbohydrate degradation; glycolysis; D-glyceraldehyde 3-phosphate from glycerone phosphate: step 1/1.</text>
</comment>
<keyword evidence="2" id="KW-0324">Glycolysis</keyword>
<gene>
    <name evidence="3" type="ORF">F0A16_19750</name>
</gene>
<dbReference type="EC" id="5.3.1.1" evidence="2"/>
<dbReference type="GO" id="GO:0019563">
    <property type="term" value="P:glycerol catabolic process"/>
    <property type="evidence" value="ECO:0007669"/>
    <property type="project" value="TreeGrafter"/>
</dbReference>
<dbReference type="Pfam" id="PF00121">
    <property type="entry name" value="TIM"/>
    <property type="match status" value="1"/>
</dbReference>
<evidence type="ECO:0000313" key="3">
    <source>
        <dbReference type="EMBL" id="KAA0015680.1"/>
    </source>
</evidence>
<comment type="catalytic activity">
    <reaction evidence="2">
        <text>D-glyceraldehyde 3-phosphate = dihydroxyacetone phosphate</text>
        <dbReference type="Rhea" id="RHEA:18585"/>
        <dbReference type="ChEBI" id="CHEBI:57642"/>
        <dbReference type="ChEBI" id="CHEBI:59776"/>
        <dbReference type="EC" id="5.3.1.1"/>
    </reaction>
</comment>
<dbReference type="SUPFAM" id="SSF51351">
    <property type="entry name" value="Triosephosphate isomerase (TIM)"/>
    <property type="match status" value="1"/>
</dbReference>
<name>A0A640W9D4_9GAMM</name>
<dbReference type="GO" id="GO:0006096">
    <property type="term" value="P:glycolytic process"/>
    <property type="evidence" value="ECO:0007669"/>
    <property type="project" value="UniProtKB-UniPathway"/>
</dbReference>
<sequence length="267" mass="28193">MAHAPITLGISFKMYFGYAQTLDWCRQIANRLAHHPAVIDGRVSLFVLPSFPALAPVLDCFANTPVGVGGQNLYQAPPGAYTGEVSGAMLAEMGCRYVEIGHAERRRLFAEDDGIVATKTRIALAQGLIPVLCIGESDRGEPRDAIADCRHQIDSALALATPEQRSQPLVIAYEPHWAIGASEPASLAHIAAVCQGLRDHLSTHPSASVIYGGSAGPDLLTRLAGKVDGLFLGRFAHDPAAFEAIVNEASLLASNGSAARNESSASD</sequence>
<comment type="caution">
    <text evidence="3">The sequence shown here is derived from an EMBL/GenBank/DDBJ whole genome shotgun (WGS) entry which is preliminary data.</text>
</comment>